<dbReference type="Gene3D" id="3.30.70.100">
    <property type="match status" value="1"/>
</dbReference>
<evidence type="ECO:0000313" key="2">
    <source>
        <dbReference type="Proteomes" id="UP000554235"/>
    </source>
</evidence>
<gene>
    <name evidence="1" type="ORF">FALBO_2283</name>
</gene>
<dbReference type="SUPFAM" id="SSF54909">
    <property type="entry name" value="Dimeric alpha+beta barrel"/>
    <property type="match status" value="1"/>
</dbReference>
<accession>A0A8H4PFL3</accession>
<dbReference type="EMBL" id="JAADYS010000291">
    <property type="protein sequence ID" value="KAF4470805.1"/>
    <property type="molecule type" value="Genomic_DNA"/>
</dbReference>
<organism evidence="1 2">
    <name type="scientific">Fusarium albosuccineum</name>
    <dbReference type="NCBI Taxonomy" id="1237068"/>
    <lineage>
        <taxon>Eukaryota</taxon>
        <taxon>Fungi</taxon>
        <taxon>Dikarya</taxon>
        <taxon>Ascomycota</taxon>
        <taxon>Pezizomycotina</taxon>
        <taxon>Sordariomycetes</taxon>
        <taxon>Hypocreomycetidae</taxon>
        <taxon>Hypocreales</taxon>
        <taxon>Nectriaceae</taxon>
        <taxon>Fusarium</taxon>
        <taxon>Fusarium decemcellulare species complex</taxon>
    </lineage>
</organism>
<dbReference type="Proteomes" id="UP000554235">
    <property type="component" value="Unassembled WGS sequence"/>
</dbReference>
<keyword evidence="2" id="KW-1185">Reference proteome</keyword>
<dbReference type="InterPro" id="IPR011008">
    <property type="entry name" value="Dimeric_a/b-barrel"/>
</dbReference>
<name>A0A8H4PFL3_9HYPO</name>
<comment type="caution">
    <text evidence="1">The sequence shown here is derived from an EMBL/GenBank/DDBJ whole genome shotgun (WGS) entry which is preliminary data.</text>
</comment>
<dbReference type="AlphaFoldDB" id="A0A8H4PFL3"/>
<protein>
    <recommendedName>
        <fullName evidence="3">ABM domain-containing protein</fullName>
    </recommendedName>
</protein>
<proteinExistence type="predicted"/>
<dbReference type="OrthoDB" id="3546164at2759"/>
<evidence type="ECO:0000313" key="1">
    <source>
        <dbReference type="EMBL" id="KAF4470805.1"/>
    </source>
</evidence>
<sequence length="199" mass="21888">MPILNIIRPEIPAGSQDQFLAAWPTLFAELKSQPGVTHASGGQVVAEDGQKVEGFKFIQYLAFNTVEDEETFIKSAWVQEHKARLETRGTAEPTFGRFEFSEISANPSPKPYLQLTSITLPSEGQVEEARKAWTDLNSILGKESRGGKLLRDDAFTGIAFVGWDSLEEVEGAYKDPKASNALAVYKSLGQVKSLLVKLL</sequence>
<reference evidence="1 2" key="1">
    <citation type="submission" date="2020-01" db="EMBL/GenBank/DDBJ databases">
        <title>Identification and distribution of gene clusters putatively required for synthesis of sphingolipid metabolism inhibitors in phylogenetically diverse species of the filamentous fungus Fusarium.</title>
        <authorList>
            <person name="Kim H.-S."/>
            <person name="Busman M."/>
            <person name="Brown D.W."/>
            <person name="Divon H."/>
            <person name="Uhlig S."/>
            <person name="Proctor R.H."/>
        </authorList>
    </citation>
    <scope>NUCLEOTIDE SEQUENCE [LARGE SCALE GENOMIC DNA]</scope>
    <source>
        <strain evidence="1 2">NRRL 20459</strain>
    </source>
</reference>
<evidence type="ECO:0008006" key="3">
    <source>
        <dbReference type="Google" id="ProtNLM"/>
    </source>
</evidence>